<name>A0A672TDQ4_STRHB</name>
<keyword evidence="4" id="KW-0546">Nucleotide metabolism</keyword>
<dbReference type="PANTHER" id="PTHR11241:SF0">
    <property type="entry name" value="DEOXYURIDINE 5'-TRIPHOSPHATE NUCLEOTIDOHYDROLASE"/>
    <property type="match status" value="1"/>
</dbReference>
<dbReference type="GO" id="GO:0004170">
    <property type="term" value="F:dUTP diphosphatase activity"/>
    <property type="evidence" value="ECO:0007669"/>
    <property type="project" value="UniProtKB-EC"/>
</dbReference>
<comment type="pathway">
    <text evidence="1">Pyrimidine metabolism; dUMP biosynthesis; dUMP from dCTP (dUTP route): step 2/2.</text>
</comment>
<dbReference type="SUPFAM" id="SSF51283">
    <property type="entry name" value="dUTPase-like"/>
    <property type="match status" value="1"/>
</dbReference>
<dbReference type="GO" id="GO:0006226">
    <property type="term" value="P:dUMP biosynthetic process"/>
    <property type="evidence" value="ECO:0007669"/>
    <property type="project" value="InterPro"/>
</dbReference>
<evidence type="ECO:0000256" key="1">
    <source>
        <dbReference type="ARBA" id="ARBA00005142"/>
    </source>
</evidence>
<dbReference type="GO" id="GO:0000287">
    <property type="term" value="F:magnesium ion binding"/>
    <property type="evidence" value="ECO:0007669"/>
    <property type="project" value="InterPro"/>
</dbReference>
<keyword evidence="7" id="KW-1185">Reference proteome</keyword>
<dbReference type="InterPro" id="IPR029054">
    <property type="entry name" value="dUTPase-like"/>
</dbReference>
<reference evidence="6" key="2">
    <citation type="submission" date="2025-08" db="UniProtKB">
        <authorList>
            <consortium name="Ensembl"/>
        </authorList>
    </citation>
    <scope>IDENTIFICATION</scope>
</reference>
<dbReference type="PANTHER" id="PTHR11241">
    <property type="entry name" value="DEOXYURIDINE 5'-TRIPHOSPHATE NUCLEOTIDOHYDROLASE"/>
    <property type="match status" value="1"/>
</dbReference>
<dbReference type="GeneTree" id="ENSGT01010000222698"/>
<dbReference type="GO" id="GO:0046081">
    <property type="term" value="P:dUTP catabolic process"/>
    <property type="evidence" value="ECO:0007669"/>
    <property type="project" value="InterPro"/>
</dbReference>
<dbReference type="AlphaFoldDB" id="A0A672TDQ4"/>
<evidence type="ECO:0000256" key="2">
    <source>
        <dbReference type="ARBA" id="ARBA00006581"/>
    </source>
</evidence>
<dbReference type="Ensembl" id="ENSSHBT00005000153.1">
    <property type="protein sequence ID" value="ENSSHBP00005000105.1"/>
    <property type="gene ID" value="ENSSHBG00005000127.1"/>
</dbReference>
<reference evidence="6 7" key="1">
    <citation type="submission" date="2019-11" db="EMBL/GenBank/DDBJ databases">
        <title>Strigops habroptila (kakapo) genome, bStrHab1, primary haplotype, v2.</title>
        <authorList>
            <person name="Jarvis E.D."/>
            <person name="Howard J."/>
            <person name="Rhie A."/>
            <person name="Phillippy A."/>
            <person name="Korlach J."/>
            <person name="Digby A."/>
            <person name="Iorns D."/>
            <person name="Eason D."/>
            <person name="Robertson B."/>
            <person name="Raemaekers T."/>
            <person name="Howe K."/>
            <person name="Lewin H."/>
            <person name="Damas J."/>
            <person name="Hastie A."/>
            <person name="Tracey A."/>
            <person name="Chow W."/>
            <person name="Fedrigo O."/>
        </authorList>
    </citation>
    <scope>NUCLEOTIDE SEQUENCE [LARGE SCALE GENOMIC DNA]</scope>
</reference>
<proteinExistence type="inferred from homology"/>
<evidence type="ECO:0000313" key="7">
    <source>
        <dbReference type="Proteomes" id="UP000472266"/>
    </source>
</evidence>
<dbReference type="Gene3D" id="2.70.40.10">
    <property type="match status" value="2"/>
</dbReference>
<dbReference type="InterPro" id="IPR036157">
    <property type="entry name" value="dUTPase-like_sf"/>
</dbReference>
<sequence length="120" mass="13063">LAKGGEMETPLMRMTTPNLQIKPLTVAETLTYWEIKEGALAPYRATPDAAGLDLYALQMHRLNTRGICVIDTGIGVYIPSGYFGIQIFGGIIDSDYQGEIKVILLNSGDQDILIQCITSA</sequence>
<evidence type="ECO:0000256" key="4">
    <source>
        <dbReference type="ARBA" id="ARBA00023080"/>
    </source>
</evidence>
<protein>
    <recommendedName>
        <fullName evidence="3">dUTP diphosphatase</fullName>
        <ecNumber evidence="3">3.6.1.23</ecNumber>
    </recommendedName>
</protein>
<evidence type="ECO:0000256" key="3">
    <source>
        <dbReference type="ARBA" id="ARBA00012379"/>
    </source>
</evidence>
<comment type="similarity">
    <text evidence="2">Belongs to the dUTPase family.</text>
</comment>
<evidence type="ECO:0000313" key="6">
    <source>
        <dbReference type="Ensembl" id="ENSSHBP00005000105.1"/>
    </source>
</evidence>
<dbReference type="Proteomes" id="UP000472266">
    <property type="component" value="Chromosome 13"/>
</dbReference>
<dbReference type="OMA" id="YWETILG"/>
<dbReference type="Pfam" id="PF00692">
    <property type="entry name" value="dUTPase"/>
    <property type="match status" value="1"/>
</dbReference>
<feature type="domain" description="dUTPase-like" evidence="5">
    <location>
        <begin position="41"/>
        <end position="115"/>
    </location>
</feature>
<dbReference type="InterPro" id="IPR008181">
    <property type="entry name" value="dUTPase"/>
</dbReference>
<accession>A0A672TDQ4</accession>
<evidence type="ECO:0000259" key="5">
    <source>
        <dbReference type="Pfam" id="PF00692"/>
    </source>
</evidence>
<dbReference type="InParanoid" id="A0A672TDQ4"/>
<dbReference type="EC" id="3.6.1.23" evidence="3"/>
<reference evidence="6" key="3">
    <citation type="submission" date="2025-09" db="UniProtKB">
        <authorList>
            <consortium name="Ensembl"/>
        </authorList>
    </citation>
    <scope>IDENTIFICATION</scope>
</reference>
<organism evidence="6 7">
    <name type="scientific">Strigops habroptila</name>
    <name type="common">Kakapo</name>
    <dbReference type="NCBI Taxonomy" id="2489341"/>
    <lineage>
        <taxon>Eukaryota</taxon>
        <taxon>Metazoa</taxon>
        <taxon>Chordata</taxon>
        <taxon>Craniata</taxon>
        <taxon>Vertebrata</taxon>
        <taxon>Euteleostomi</taxon>
        <taxon>Archelosauria</taxon>
        <taxon>Archosauria</taxon>
        <taxon>Dinosauria</taxon>
        <taxon>Saurischia</taxon>
        <taxon>Theropoda</taxon>
        <taxon>Coelurosauria</taxon>
        <taxon>Aves</taxon>
        <taxon>Neognathae</taxon>
        <taxon>Neoaves</taxon>
        <taxon>Telluraves</taxon>
        <taxon>Australaves</taxon>
        <taxon>Psittaciformes</taxon>
        <taxon>Psittacidae</taxon>
        <taxon>Strigops</taxon>
    </lineage>
</organism>